<evidence type="ECO:0000313" key="2">
    <source>
        <dbReference type="EMBL" id="MQU34801.1"/>
    </source>
</evidence>
<dbReference type="Proteomes" id="UP000470186">
    <property type="component" value="Unassembled WGS sequence"/>
</dbReference>
<feature type="signal peptide" evidence="1">
    <location>
        <begin position="1"/>
        <end position="22"/>
    </location>
</feature>
<keyword evidence="1" id="KW-0732">Signal</keyword>
<dbReference type="EMBL" id="WIVX01000220">
    <property type="protein sequence ID" value="MQU34801.1"/>
    <property type="molecule type" value="Genomic_DNA"/>
</dbReference>
<sequence>MTIFRKANIALAIVLCSSIAFGVAAKPASELNASDRKTQLYVGNAPCNNGEVTTYDKHKGCGTDKLGWTIDDASAVPAADYIEVFAGNDTVNNKMVSKDSNTKGGSTQSIGYLSKNPIPQGVKIYTGDEPCNMGEATISTRHKGCNAVFLGYALPPQ</sequence>
<evidence type="ECO:0000313" key="3">
    <source>
        <dbReference type="Proteomes" id="UP000470186"/>
    </source>
</evidence>
<evidence type="ECO:0000256" key="1">
    <source>
        <dbReference type="SAM" id="SignalP"/>
    </source>
</evidence>
<accession>A0A7X1YDL5</accession>
<keyword evidence="3" id="KW-1185">Reference proteome</keyword>
<comment type="caution">
    <text evidence="2">The sequence shown here is derived from an EMBL/GenBank/DDBJ whole genome shotgun (WGS) entry which is preliminary data.</text>
</comment>
<gene>
    <name evidence="2" type="ORF">GHO30_26095</name>
</gene>
<organism evidence="2 3">
    <name type="scientific">Pseudomonas helleri</name>
    <dbReference type="NCBI Taxonomy" id="1608996"/>
    <lineage>
        <taxon>Bacteria</taxon>
        <taxon>Pseudomonadati</taxon>
        <taxon>Pseudomonadota</taxon>
        <taxon>Gammaproteobacteria</taxon>
        <taxon>Pseudomonadales</taxon>
        <taxon>Pseudomonadaceae</taxon>
        <taxon>Pseudomonas</taxon>
    </lineage>
</organism>
<feature type="chain" id="PRO_5030752730" description="DUF3455 domain-containing protein" evidence="1">
    <location>
        <begin position="23"/>
        <end position="157"/>
    </location>
</feature>
<proteinExistence type="predicted"/>
<dbReference type="RefSeq" id="WP_153351555.1">
    <property type="nucleotide sequence ID" value="NZ_JBQDLT010000021.1"/>
</dbReference>
<protein>
    <recommendedName>
        <fullName evidence="4">DUF3455 domain-containing protein</fullName>
    </recommendedName>
</protein>
<reference evidence="2 3" key="1">
    <citation type="submission" date="2019-10" db="EMBL/GenBank/DDBJ databases">
        <title>Evaluation of single-gene subtyping targets for Pseudomonas.</title>
        <authorList>
            <person name="Reichler S.J."/>
            <person name="Orsi R.H."/>
            <person name="Wiedmann M."/>
            <person name="Martin N.H."/>
            <person name="Murphy S.I."/>
        </authorList>
    </citation>
    <scope>NUCLEOTIDE SEQUENCE [LARGE SCALE GENOMIC DNA]</scope>
    <source>
        <strain evidence="2 3">FSL R10-2107</strain>
    </source>
</reference>
<name>A0A7X1YDL5_9PSED</name>
<evidence type="ECO:0008006" key="4">
    <source>
        <dbReference type="Google" id="ProtNLM"/>
    </source>
</evidence>
<dbReference type="AlphaFoldDB" id="A0A7X1YDL5"/>